<keyword evidence="3" id="KW-1185">Reference proteome</keyword>
<proteinExistence type="predicted"/>
<accession>A0ABP7DUI4</accession>
<feature type="region of interest" description="Disordered" evidence="1">
    <location>
        <begin position="1"/>
        <end position="26"/>
    </location>
</feature>
<dbReference type="RefSeq" id="WP_345640438.1">
    <property type="nucleotide sequence ID" value="NZ_BAABEP010000002.1"/>
</dbReference>
<evidence type="ECO:0000313" key="3">
    <source>
        <dbReference type="Proteomes" id="UP001499884"/>
    </source>
</evidence>
<organism evidence="2 3">
    <name type="scientific">Streptomyces tremellae</name>
    <dbReference type="NCBI Taxonomy" id="1124239"/>
    <lineage>
        <taxon>Bacteria</taxon>
        <taxon>Bacillati</taxon>
        <taxon>Actinomycetota</taxon>
        <taxon>Actinomycetes</taxon>
        <taxon>Kitasatosporales</taxon>
        <taxon>Streptomycetaceae</taxon>
        <taxon>Streptomyces</taxon>
    </lineage>
</organism>
<protein>
    <recommendedName>
        <fullName evidence="4">Bro-N domain-containing protein</fullName>
    </recommendedName>
</protein>
<evidence type="ECO:0000256" key="1">
    <source>
        <dbReference type="SAM" id="MobiDB-lite"/>
    </source>
</evidence>
<dbReference type="Proteomes" id="UP001499884">
    <property type="component" value="Unassembled WGS sequence"/>
</dbReference>
<evidence type="ECO:0000313" key="2">
    <source>
        <dbReference type="EMBL" id="GAA3710089.1"/>
    </source>
</evidence>
<gene>
    <name evidence="2" type="ORF">GCM10023082_04990</name>
</gene>
<reference evidence="3" key="1">
    <citation type="journal article" date="2019" name="Int. J. Syst. Evol. Microbiol.">
        <title>The Global Catalogue of Microorganisms (GCM) 10K type strain sequencing project: providing services to taxonomists for standard genome sequencing and annotation.</title>
        <authorList>
            <consortium name="The Broad Institute Genomics Platform"/>
            <consortium name="The Broad Institute Genome Sequencing Center for Infectious Disease"/>
            <person name="Wu L."/>
            <person name="Ma J."/>
        </authorList>
    </citation>
    <scope>NUCLEOTIDE SEQUENCE [LARGE SCALE GENOMIC DNA]</scope>
    <source>
        <strain evidence="3">JCM 30846</strain>
    </source>
</reference>
<comment type="caution">
    <text evidence="2">The sequence shown here is derived from an EMBL/GenBank/DDBJ whole genome shotgun (WGS) entry which is preliminary data.</text>
</comment>
<name>A0ABP7DUI4_9ACTN</name>
<sequence length="115" mass="12237">MNQRTIAVPAPRPAPAGRKPDARSRTTTVVYDSAHLRVRVRDGEVLWFVRDIARALGFRQPLTPGAAVPQVLLTTAELGSVMAAAGFCPPASFTGWAAELAQRLPRPGSVPAPRG</sequence>
<evidence type="ECO:0008006" key="4">
    <source>
        <dbReference type="Google" id="ProtNLM"/>
    </source>
</evidence>
<dbReference type="EMBL" id="BAABEP010000002">
    <property type="protein sequence ID" value="GAA3710089.1"/>
    <property type="molecule type" value="Genomic_DNA"/>
</dbReference>